<dbReference type="PANTHER" id="PTHR44307">
    <property type="entry name" value="PHOSPHOETHANOLAMINE METHYLTRANSFERASE"/>
    <property type="match status" value="1"/>
</dbReference>
<keyword evidence="8" id="KW-0472">Membrane</keyword>
<dbReference type="Gene3D" id="3.40.50.150">
    <property type="entry name" value="Vaccinia Virus protein VP39"/>
    <property type="match status" value="1"/>
</dbReference>
<dbReference type="InterPro" id="IPR029063">
    <property type="entry name" value="SAM-dependent_MTases_sf"/>
</dbReference>
<dbReference type="CDD" id="cd02440">
    <property type="entry name" value="AdoMet_MTases"/>
    <property type="match status" value="1"/>
</dbReference>
<dbReference type="GO" id="GO:0032259">
    <property type="term" value="P:methylation"/>
    <property type="evidence" value="ECO:0007669"/>
    <property type="project" value="UniProtKB-KW"/>
</dbReference>
<feature type="domain" description="Methyltransferase type 11" evidence="9">
    <location>
        <begin position="120"/>
        <end position="226"/>
    </location>
</feature>
<dbReference type="GO" id="GO:0000234">
    <property type="term" value="F:phosphoethanolamine N-methyltransferase activity"/>
    <property type="evidence" value="ECO:0007669"/>
    <property type="project" value="UniProtKB-EC"/>
</dbReference>
<evidence type="ECO:0000256" key="6">
    <source>
        <dbReference type="ARBA" id="ARBA00047619"/>
    </source>
</evidence>
<keyword evidence="11" id="KW-1185">Reference proteome</keyword>
<evidence type="ECO:0000259" key="9">
    <source>
        <dbReference type="Pfam" id="PF08241"/>
    </source>
</evidence>
<dbReference type="GeneID" id="42006124"/>
<keyword evidence="8" id="KW-0812">Transmembrane</keyword>
<comment type="catalytic activity">
    <reaction evidence="6">
        <text>N,N-dimethylethanolamine phosphate + S-adenosyl-L-methionine = phosphocholine + S-adenosyl-L-homocysteine + H(+)</text>
        <dbReference type="Rhea" id="RHEA:25325"/>
        <dbReference type="ChEBI" id="CHEBI:15378"/>
        <dbReference type="ChEBI" id="CHEBI:57856"/>
        <dbReference type="ChEBI" id="CHEBI:58641"/>
        <dbReference type="ChEBI" id="CHEBI:59789"/>
        <dbReference type="ChEBI" id="CHEBI:295975"/>
        <dbReference type="EC" id="2.1.1.103"/>
    </reaction>
    <physiologicalReaction direction="left-to-right" evidence="6">
        <dbReference type="Rhea" id="RHEA:25326"/>
    </physiologicalReaction>
</comment>
<keyword evidence="3" id="KW-0489">Methyltransferase</keyword>
<dbReference type="RefSeq" id="XP_031023167.1">
    <property type="nucleotide sequence ID" value="XM_031170827.1"/>
</dbReference>
<keyword evidence="8" id="KW-1133">Transmembrane helix</keyword>
<dbReference type="Proteomes" id="UP000319731">
    <property type="component" value="Unassembled WGS sequence"/>
</dbReference>
<dbReference type="EC" id="2.1.1.103" evidence="5"/>
<comment type="pathway">
    <text evidence="2">Lipid metabolism.</text>
</comment>
<gene>
    <name evidence="10" type="ORF">SmJEL517_g04899</name>
</gene>
<feature type="transmembrane region" description="Helical" evidence="8">
    <location>
        <begin position="7"/>
        <end position="26"/>
    </location>
</feature>
<dbReference type="STRING" id="1806994.A0A507C1L4"/>
<dbReference type="InterPro" id="IPR013216">
    <property type="entry name" value="Methyltransf_11"/>
</dbReference>
<comment type="catalytic activity">
    <reaction evidence="7">
        <text>N-methylethanolamine phosphate + S-adenosyl-L-methionine = N,N-dimethylethanolamine phosphate + S-adenosyl-L-homocysteine + H(+)</text>
        <dbReference type="Rhea" id="RHEA:25321"/>
        <dbReference type="ChEBI" id="CHEBI:15378"/>
        <dbReference type="ChEBI" id="CHEBI:57781"/>
        <dbReference type="ChEBI" id="CHEBI:57856"/>
        <dbReference type="ChEBI" id="CHEBI:58641"/>
        <dbReference type="ChEBI" id="CHEBI:59789"/>
        <dbReference type="EC" id="2.1.1.103"/>
    </reaction>
    <physiologicalReaction direction="left-to-right" evidence="7">
        <dbReference type="Rhea" id="RHEA:25322"/>
    </physiologicalReaction>
</comment>
<dbReference type="OrthoDB" id="61390at2759"/>
<organism evidence="10 11">
    <name type="scientific">Synchytrium microbalum</name>
    <dbReference type="NCBI Taxonomy" id="1806994"/>
    <lineage>
        <taxon>Eukaryota</taxon>
        <taxon>Fungi</taxon>
        <taxon>Fungi incertae sedis</taxon>
        <taxon>Chytridiomycota</taxon>
        <taxon>Chytridiomycota incertae sedis</taxon>
        <taxon>Chytridiomycetes</taxon>
        <taxon>Synchytriales</taxon>
        <taxon>Synchytriaceae</taxon>
        <taxon>Synchytrium</taxon>
    </lineage>
</organism>
<evidence type="ECO:0000256" key="3">
    <source>
        <dbReference type="ARBA" id="ARBA00022603"/>
    </source>
</evidence>
<evidence type="ECO:0000256" key="8">
    <source>
        <dbReference type="SAM" id="Phobius"/>
    </source>
</evidence>
<comment type="caution">
    <text evidence="10">The sequence shown here is derived from an EMBL/GenBank/DDBJ whole genome shotgun (WGS) entry which is preliminary data.</text>
</comment>
<dbReference type="AlphaFoldDB" id="A0A507C1L4"/>
<keyword evidence="4" id="KW-0808">Transferase</keyword>
<dbReference type="EMBL" id="QEAO01000038">
    <property type="protein sequence ID" value="TPX31836.1"/>
    <property type="molecule type" value="Genomic_DNA"/>
</dbReference>
<name>A0A507C1L4_9FUNG</name>
<evidence type="ECO:0000313" key="11">
    <source>
        <dbReference type="Proteomes" id="UP000319731"/>
    </source>
</evidence>
<feature type="transmembrane region" description="Helical" evidence="8">
    <location>
        <begin position="32"/>
        <end position="53"/>
    </location>
</feature>
<protein>
    <recommendedName>
        <fullName evidence="5">phosphoethanolamine N-methyltransferase</fullName>
        <ecNumber evidence="5">2.1.1.103</ecNumber>
    </recommendedName>
</protein>
<evidence type="ECO:0000256" key="2">
    <source>
        <dbReference type="ARBA" id="ARBA00005189"/>
    </source>
</evidence>
<comment type="pathway">
    <text evidence="1">Phospholipid metabolism; phosphatidylcholine biosynthesis.</text>
</comment>
<dbReference type="Pfam" id="PF08241">
    <property type="entry name" value="Methyltransf_11"/>
    <property type="match status" value="1"/>
</dbReference>
<dbReference type="SUPFAM" id="SSF53335">
    <property type="entry name" value="S-adenosyl-L-methionine-dependent methyltransferases"/>
    <property type="match status" value="1"/>
</dbReference>
<accession>A0A507C1L4</accession>
<evidence type="ECO:0000256" key="1">
    <source>
        <dbReference type="ARBA" id="ARBA00004969"/>
    </source>
</evidence>
<evidence type="ECO:0000256" key="4">
    <source>
        <dbReference type="ARBA" id="ARBA00022679"/>
    </source>
</evidence>
<sequence length="342" mass="38384">MQVMQYAFKLAVISLGLVLIAIYYHLDYSHVVTFGCGIVFAALVVESAFFDVLRGIIEYLFTPSTYNYGLDHAVLNARVDSLWLNMGLWTSDEMSFQEATQGLLRKVVESLNLKKAHTLVDFGYGCGDQDNWLSTNYPNLSITGVTLEPSHVSAARSRFRSPNLSFLIGDAADPSTWRDEYKSAVPVKPEQFDAALSLDSAYHYNTRKAWLAITYGMLRKGGRLAIGDIIIGPGAQSSFWNRCVVNLFCILAGVPMDNLISEDVYKRNLEDVGFVEVQVVNISDQVLPGMSKFLMRHKGYMENVVSIPYRWRRYESLSGFLAFVYGKDILRFVVATGRRPSA</sequence>
<proteinExistence type="predicted"/>
<dbReference type="PANTHER" id="PTHR44307:SF2">
    <property type="entry name" value="PHOSPHOETHANOLAMINE METHYLTRANSFERASE ISOFORM X1"/>
    <property type="match status" value="1"/>
</dbReference>
<reference evidence="10 11" key="1">
    <citation type="journal article" date="2019" name="Sci. Rep.">
        <title>Comparative genomics of chytrid fungi reveal insights into the obligate biotrophic and pathogenic lifestyle of Synchytrium endobioticum.</title>
        <authorList>
            <person name="van de Vossenberg B.T.L.H."/>
            <person name="Warris S."/>
            <person name="Nguyen H.D.T."/>
            <person name="van Gent-Pelzer M.P.E."/>
            <person name="Joly D.L."/>
            <person name="van de Geest H.C."/>
            <person name="Bonants P.J.M."/>
            <person name="Smith D.S."/>
            <person name="Levesque C.A."/>
            <person name="van der Lee T.A.J."/>
        </authorList>
    </citation>
    <scope>NUCLEOTIDE SEQUENCE [LARGE SCALE GENOMIC DNA]</scope>
    <source>
        <strain evidence="10 11">JEL517</strain>
    </source>
</reference>
<evidence type="ECO:0000313" key="10">
    <source>
        <dbReference type="EMBL" id="TPX31836.1"/>
    </source>
</evidence>
<evidence type="ECO:0000256" key="7">
    <source>
        <dbReference type="ARBA" id="ARBA00047841"/>
    </source>
</evidence>
<evidence type="ECO:0000256" key="5">
    <source>
        <dbReference type="ARBA" id="ARBA00035674"/>
    </source>
</evidence>